<evidence type="ECO:0000256" key="1">
    <source>
        <dbReference type="SAM" id="MobiDB-lite"/>
    </source>
</evidence>
<dbReference type="EMBL" id="JBJJXI010000108">
    <property type="protein sequence ID" value="KAL3391598.1"/>
    <property type="molecule type" value="Genomic_DNA"/>
</dbReference>
<protein>
    <submittedName>
        <fullName evidence="2">Uncharacterized protein</fullName>
    </submittedName>
</protein>
<evidence type="ECO:0000313" key="2">
    <source>
        <dbReference type="EMBL" id="KAL3391598.1"/>
    </source>
</evidence>
<evidence type="ECO:0000313" key="3">
    <source>
        <dbReference type="Proteomes" id="UP001627154"/>
    </source>
</evidence>
<feature type="region of interest" description="Disordered" evidence="1">
    <location>
        <begin position="321"/>
        <end position="355"/>
    </location>
</feature>
<sequence length="420" mass="47182">MKKPDLEKLLEPIVDSSYVLTKPKRDGNNINKPLGCIAGSLHPPQNYVLWDIFINIVLDLSSILAIEPANFNPEIREWLEDVAQGKPPNGTLSAAVMKMVHSDVPSTEDIRTKLMSKVNLAQFLRFMVHKLTYTPKCDYTPLTTDRLGTPFRSIHLVANITGVKTALGSYLESRYPKNWLKEMSIVTVGSDNINHYINEVEKLFAERNVLIIKSLLSTLLNAIERLPASEAEIAKKTYDTVLIGNGHLDLDMNNFDFDESFATNESPILSHGRKYKPLSIEISHYQPKVPKEALPHSKKGAENSTDSAYITADNLLTNCDTKQSQVSTKKRRSSKESWRQESPLLPYEGHNEDMNIETNPVQSYQGLKKTIDIKDQTETSINVTDVPGGSVLKCFRERRSSKLSRKKKKLQCVAARGLTG</sequence>
<gene>
    <name evidence="2" type="ORF">TKK_013534</name>
</gene>
<organism evidence="2 3">
    <name type="scientific">Trichogramma kaykai</name>
    <dbReference type="NCBI Taxonomy" id="54128"/>
    <lineage>
        <taxon>Eukaryota</taxon>
        <taxon>Metazoa</taxon>
        <taxon>Ecdysozoa</taxon>
        <taxon>Arthropoda</taxon>
        <taxon>Hexapoda</taxon>
        <taxon>Insecta</taxon>
        <taxon>Pterygota</taxon>
        <taxon>Neoptera</taxon>
        <taxon>Endopterygota</taxon>
        <taxon>Hymenoptera</taxon>
        <taxon>Apocrita</taxon>
        <taxon>Proctotrupomorpha</taxon>
        <taxon>Chalcidoidea</taxon>
        <taxon>Trichogrammatidae</taxon>
        <taxon>Trichogramma</taxon>
    </lineage>
</organism>
<dbReference type="Proteomes" id="UP001627154">
    <property type="component" value="Unassembled WGS sequence"/>
</dbReference>
<keyword evidence="3" id="KW-1185">Reference proteome</keyword>
<comment type="caution">
    <text evidence="2">The sequence shown here is derived from an EMBL/GenBank/DDBJ whole genome shotgun (WGS) entry which is preliminary data.</text>
</comment>
<reference evidence="2 3" key="1">
    <citation type="journal article" date="2024" name="bioRxiv">
        <title>A reference genome for Trichogramma kaykai: A tiny desert-dwelling parasitoid wasp with competing sex-ratio distorters.</title>
        <authorList>
            <person name="Culotta J."/>
            <person name="Lindsey A.R."/>
        </authorList>
    </citation>
    <scope>NUCLEOTIDE SEQUENCE [LARGE SCALE GENOMIC DNA]</scope>
    <source>
        <strain evidence="2 3">KSX58</strain>
    </source>
</reference>
<name>A0ABD2WF26_9HYME</name>
<accession>A0ABD2WF26</accession>
<dbReference type="AlphaFoldDB" id="A0ABD2WF26"/>
<proteinExistence type="predicted"/>